<organism evidence="2 3">
    <name type="scientific">Accipiter nisus</name>
    <name type="common">Eurasian sparrowhawk</name>
    <dbReference type="NCBI Taxonomy" id="211598"/>
    <lineage>
        <taxon>Eukaryota</taxon>
        <taxon>Metazoa</taxon>
        <taxon>Chordata</taxon>
        <taxon>Craniata</taxon>
        <taxon>Vertebrata</taxon>
        <taxon>Euteleostomi</taxon>
        <taxon>Archelosauria</taxon>
        <taxon>Archosauria</taxon>
        <taxon>Dinosauria</taxon>
        <taxon>Saurischia</taxon>
        <taxon>Theropoda</taxon>
        <taxon>Coelurosauria</taxon>
        <taxon>Aves</taxon>
        <taxon>Neognathae</taxon>
        <taxon>Neoaves</taxon>
        <taxon>Telluraves</taxon>
        <taxon>Accipitrimorphae</taxon>
        <taxon>Accipitriformes</taxon>
        <taxon>Accipitridae</taxon>
        <taxon>Accipitrinae</taxon>
        <taxon>Accipiter</taxon>
    </lineage>
</organism>
<dbReference type="Proteomes" id="UP000694541">
    <property type="component" value="Unplaced"/>
</dbReference>
<reference evidence="2" key="2">
    <citation type="submission" date="2025-09" db="UniProtKB">
        <authorList>
            <consortium name="Ensembl"/>
        </authorList>
    </citation>
    <scope>IDENTIFICATION</scope>
</reference>
<reference evidence="2" key="1">
    <citation type="submission" date="2025-08" db="UniProtKB">
        <authorList>
            <consortium name="Ensembl"/>
        </authorList>
    </citation>
    <scope>IDENTIFICATION</scope>
</reference>
<evidence type="ECO:0000313" key="2">
    <source>
        <dbReference type="Ensembl" id="ENSANIP00000015250.1"/>
    </source>
</evidence>
<proteinExistence type="predicted"/>
<evidence type="ECO:0000256" key="1">
    <source>
        <dbReference type="SAM" id="MobiDB-lite"/>
    </source>
</evidence>
<name>A0A8B9MZN8_9AVES</name>
<feature type="region of interest" description="Disordered" evidence="1">
    <location>
        <begin position="1"/>
        <end position="25"/>
    </location>
</feature>
<dbReference type="Ensembl" id="ENSANIT00000015778.1">
    <property type="protein sequence ID" value="ENSANIP00000015250.1"/>
    <property type="gene ID" value="ENSANIG00000010384.1"/>
</dbReference>
<evidence type="ECO:0000313" key="3">
    <source>
        <dbReference type="Proteomes" id="UP000694541"/>
    </source>
</evidence>
<accession>A0A8B9MZN8</accession>
<keyword evidence="3" id="KW-1185">Reference proteome</keyword>
<dbReference type="AlphaFoldDB" id="A0A8B9MZN8"/>
<protein>
    <submittedName>
        <fullName evidence="2">Uncharacterized protein</fullName>
    </submittedName>
</protein>
<sequence length="161" mass="16938">ALRERRLRRLHHPPHDHPLQRQRVRRAHQPLQDLVHGGRSGRIGRAAAAAAGGRCAVVGRGQAGRSAPVSAKGGRQPRFLKPACALRLLLGPPRTRSPASPRCGEAVAGPVPPSVCAHSASSPPGTSVSGFVHHSFLPVRVPATSSASLEKPSLFDSVLTK</sequence>
<feature type="compositionally biased region" description="Basic residues" evidence="1">
    <location>
        <begin position="1"/>
        <end position="12"/>
    </location>
</feature>